<dbReference type="Gene3D" id="3.90.640.10">
    <property type="entry name" value="Actin, Chain A, domain 4"/>
    <property type="match status" value="1"/>
</dbReference>
<dbReference type="Proteomes" id="UP001447188">
    <property type="component" value="Unassembled WGS sequence"/>
</dbReference>
<evidence type="ECO:0008006" key="4">
    <source>
        <dbReference type="Google" id="ProtNLM"/>
    </source>
</evidence>
<dbReference type="Gene3D" id="3.30.420.40">
    <property type="match status" value="2"/>
</dbReference>
<comment type="caution">
    <text evidence="2">The sequence shown here is derived from an EMBL/GenBank/DDBJ whole genome shotgun (WGS) entry which is preliminary data.</text>
</comment>
<dbReference type="PANTHER" id="PTHR14187:SF79">
    <property type="entry name" value="HSP70 FAMILY PROTEIN (AFU_ORTHOLOGUE AFUA_1G15200)"/>
    <property type="match status" value="1"/>
</dbReference>
<sequence length="648" mass="72023">MDQKPNPKRRFRLFNSSGKSKIHSDTEQHPAEASFAQPLYSSPYPADPATRPASSRSRSPATHWPGRDLVHARVAEPVDPGYTTPYADHGIPVEAYDAGLYMRSQSLDASAGSTARRLIIGIDFVPTVVYYNEKQRVVGWGLESGDALGPSGYPKPGIHKVEWFKMHLLSRSESYLDTSRLPPLPPGKSAIDVAADYLFQLRRAMCVQLKKSLGETIFTCEKTNIHYFLTVPAIWDETAKAATRAAAVRAGFLPFKDHSRLTLVAEPEAAAMFSITSRILDLQIHDAVLVVDCGGGTVDLIAYKVEDKDSFKLTECTAGSGDCCGSTAVNRNFSILLRGRISKMKLHEGSRIVSKVHMKCVHDFETRIKADFRNNGNTWAIDVGLDKDYPEAGIVEGYMMFTDGEILECFEPVVERVTELVRNQVIDILSENRRLQNVLVVGGFGASEYLFSRIRDNVPVQFQPGVIRPMDAISAIVKGAVAAGISASLVTARISRKHYLMATVQAFREGYHKELYRIPSPDGNDRCKNTCQIVLAKGQRITIGEPVRISFYRHVAQGSSLIYNDILYTCEKDVCPEYTTNKDIKALVTLTSDLSTKNLEEDFQSIVTPQGTFYKVYFEIYLTLDGSEFKAEIFCQGDVMGRCVAKFE</sequence>
<dbReference type="SUPFAM" id="SSF53067">
    <property type="entry name" value="Actin-like ATPase domain"/>
    <property type="match status" value="2"/>
</dbReference>
<evidence type="ECO:0000313" key="2">
    <source>
        <dbReference type="EMBL" id="KAL0634738.1"/>
    </source>
</evidence>
<evidence type="ECO:0000256" key="1">
    <source>
        <dbReference type="SAM" id="MobiDB-lite"/>
    </source>
</evidence>
<dbReference type="PANTHER" id="PTHR14187">
    <property type="entry name" value="ALPHA KINASE/ELONGATION FACTOR 2 KINASE"/>
    <property type="match status" value="1"/>
</dbReference>
<dbReference type="CDD" id="cd10170">
    <property type="entry name" value="ASKHA_NBD_HSP70"/>
    <property type="match status" value="1"/>
</dbReference>
<dbReference type="EMBL" id="JBBBZM010000086">
    <property type="protein sequence ID" value="KAL0634738.1"/>
    <property type="molecule type" value="Genomic_DNA"/>
</dbReference>
<gene>
    <name evidence="2" type="ORF">Q9L58_006334</name>
</gene>
<reference evidence="2 3" key="1">
    <citation type="submission" date="2024-02" db="EMBL/GenBank/DDBJ databases">
        <title>Discinaceae phylogenomics.</title>
        <authorList>
            <person name="Dirks A.C."/>
            <person name="James T.Y."/>
        </authorList>
    </citation>
    <scope>NUCLEOTIDE SEQUENCE [LARGE SCALE GENOMIC DNA]</scope>
    <source>
        <strain evidence="2 3">ACD0624</strain>
    </source>
</reference>
<protein>
    <recommendedName>
        <fullName evidence="4">Actin-like ATPase domain-containing protein</fullName>
    </recommendedName>
</protein>
<proteinExistence type="predicted"/>
<name>A0ABR3GFL3_9PEZI</name>
<feature type="compositionally biased region" description="Basic residues" evidence="1">
    <location>
        <begin position="1"/>
        <end position="12"/>
    </location>
</feature>
<dbReference type="InterPro" id="IPR043129">
    <property type="entry name" value="ATPase_NBD"/>
</dbReference>
<feature type="region of interest" description="Disordered" evidence="1">
    <location>
        <begin position="1"/>
        <end position="68"/>
    </location>
</feature>
<evidence type="ECO:0000313" key="3">
    <source>
        <dbReference type="Proteomes" id="UP001447188"/>
    </source>
</evidence>
<accession>A0ABR3GFL3</accession>
<keyword evidence="3" id="KW-1185">Reference proteome</keyword>
<organism evidence="2 3">
    <name type="scientific">Discina gigas</name>
    <dbReference type="NCBI Taxonomy" id="1032678"/>
    <lineage>
        <taxon>Eukaryota</taxon>
        <taxon>Fungi</taxon>
        <taxon>Dikarya</taxon>
        <taxon>Ascomycota</taxon>
        <taxon>Pezizomycotina</taxon>
        <taxon>Pezizomycetes</taxon>
        <taxon>Pezizales</taxon>
        <taxon>Discinaceae</taxon>
        <taxon>Discina</taxon>
    </lineage>
</organism>
<feature type="compositionally biased region" description="Low complexity" evidence="1">
    <location>
        <begin position="47"/>
        <end position="62"/>
    </location>
</feature>